<evidence type="ECO:0000256" key="6">
    <source>
        <dbReference type="ARBA" id="ARBA00022676"/>
    </source>
</evidence>
<dbReference type="GO" id="GO:0008955">
    <property type="term" value="F:peptidoglycan glycosyltransferase activity"/>
    <property type="evidence" value="ECO:0007669"/>
    <property type="project" value="UniProtKB-EC"/>
</dbReference>
<evidence type="ECO:0000313" key="21">
    <source>
        <dbReference type="EMBL" id="OBR64725.1"/>
    </source>
</evidence>
<dbReference type="CDD" id="cd00063">
    <property type="entry name" value="FN3"/>
    <property type="match status" value="1"/>
</dbReference>
<evidence type="ECO:0000256" key="16">
    <source>
        <dbReference type="ARBA" id="ARBA00034000"/>
    </source>
</evidence>
<dbReference type="InterPro" id="IPR036116">
    <property type="entry name" value="FN3_sf"/>
</dbReference>
<evidence type="ECO:0000256" key="18">
    <source>
        <dbReference type="SAM" id="MobiDB-lite"/>
    </source>
</evidence>
<evidence type="ECO:0000256" key="5">
    <source>
        <dbReference type="ARBA" id="ARBA00022670"/>
    </source>
</evidence>
<feature type="transmembrane region" description="Helical" evidence="19">
    <location>
        <begin position="24"/>
        <end position="47"/>
    </location>
</feature>
<dbReference type="SUPFAM" id="SSF56601">
    <property type="entry name" value="beta-lactamase/transpeptidase-like"/>
    <property type="match status" value="1"/>
</dbReference>
<dbReference type="GO" id="GO:0006508">
    <property type="term" value="P:proteolysis"/>
    <property type="evidence" value="ECO:0007669"/>
    <property type="project" value="UniProtKB-KW"/>
</dbReference>
<keyword evidence="3" id="KW-1003">Cell membrane</keyword>
<comment type="catalytic activity">
    <reaction evidence="17">
        <text>[GlcNAc-(1-&gt;4)-Mur2Ac(oyl-L-Ala-gamma-D-Glu-L-Lys-D-Ala-D-Ala)](n)-di-trans,octa-cis-undecaprenyl diphosphate + beta-D-GlcNAc-(1-&gt;4)-Mur2Ac(oyl-L-Ala-gamma-D-Glu-L-Lys-D-Ala-D-Ala)-di-trans,octa-cis-undecaprenyl diphosphate = [GlcNAc-(1-&gt;4)-Mur2Ac(oyl-L-Ala-gamma-D-Glu-L-Lys-D-Ala-D-Ala)](n+1)-di-trans,octa-cis-undecaprenyl diphosphate + di-trans,octa-cis-undecaprenyl diphosphate + H(+)</text>
        <dbReference type="Rhea" id="RHEA:23708"/>
        <dbReference type="Rhea" id="RHEA-COMP:9602"/>
        <dbReference type="Rhea" id="RHEA-COMP:9603"/>
        <dbReference type="ChEBI" id="CHEBI:15378"/>
        <dbReference type="ChEBI" id="CHEBI:58405"/>
        <dbReference type="ChEBI" id="CHEBI:60033"/>
        <dbReference type="ChEBI" id="CHEBI:78435"/>
        <dbReference type="EC" id="2.4.99.28"/>
    </reaction>
</comment>
<protein>
    <submittedName>
        <fullName evidence="21">Penicillin-binding protein</fullName>
    </submittedName>
</protein>
<evidence type="ECO:0000256" key="1">
    <source>
        <dbReference type="ARBA" id="ARBA00007090"/>
    </source>
</evidence>
<feature type="region of interest" description="Disordered" evidence="18">
    <location>
        <begin position="630"/>
        <end position="651"/>
    </location>
</feature>
<dbReference type="PANTHER" id="PTHR32282:SF32">
    <property type="entry name" value="PENICILLIN-BINDING PROTEIN 2A"/>
    <property type="match status" value="1"/>
</dbReference>
<dbReference type="GO" id="GO:0030288">
    <property type="term" value="C:outer membrane-bounded periplasmic space"/>
    <property type="evidence" value="ECO:0007669"/>
    <property type="project" value="TreeGrafter"/>
</dbReference>
<dbReference type="InterPro" id="IPR036950">
    <property type="entry name" value="PBP_transglycosylase"/>
</dbReference>
<dbReference type="GO" id="GO:0008658">
    <property type="term" value="F:penicillin binding"/>
    <property type="evidence" value="ECO:0007669"/>
    <property type="project" value="InterPro"/>
</dbReference>
<dbReference type="RefSeq" id="WP_068683713.1">
    <property type="nucleotide sequence ID" value="NZ_LYPA01000064.1"/>
</dbReference>
<evidence type="ECO:0000256" key="12">
    <source>
        <dbReference type="ARBA" id="ARBA00022989"/>
    </source>
</evidence>
<keyword evidence="11" id="KW-0573">Peptidoglycan synthesis</keyword>
<comment type="catalytic activity">
    <reaction evidence="16">
        <text>Preferential cleavage: (Ac)2-L-Lys-D-Ala-|-D-Ala. Also transpeptidation of peptidyl-alanyl moieties that are N-acyl substituents of D-alanine.</text>
        <dbReference type="EC" id="3.4.16.4"/>
    </reaction>
</comment>
<dbReference type="InterPro" id="IPR012338">
    <property type="entry name" value="Beta-lactam/transpept-like"/>
</dbReference>
<keyword evidence="9" id="KW-0378">Hydrolase</keyword>
<evidence type="ECO:0000256" key="19">
    <source>
        <dbReference type="SAM" id="Phobius"/>
    </source>
</evidence>
<keyword evidence="7" id="KW-0808">Transferase</keyword>
<dbReference type="InterPro" id="IPR023346">
    <property type="entry name" value="Lysozyme-like_dom_sf"/>
</dbReference>
<keyword evidence="8 19" id="KW-0812">Transmembrane</keyword>
<evidence type="ECO:0000259" key="20">
    <source>
        <dbReference type="PROSITE" id="PS50853"/>
    </source>
</evidence>
<dbReference type="PROSITE" id="PS50853">
    <property type="entry name" value="FN3"/>
    <property type="match status" value="1"/>
</dbReference>
<dbReference type="SUPFAM" id="SSF53955">
    <property type="entry name" value="Lysozyme-like"/>
    <property type="match status" value="1"/>
</dbReference>
<dbReference type="InterPro" id="IPR050396">
    <property type="entry name" value="Glycosyltr_51/Transpeptidase"/>
</dbReference>
<keyword evidence="10" id="KW-0133">Cell shape</keyword>
<feature type="domain" description="Fibronectin type-III" evidence="20">
    <location>
        <begin position="647"/>
        <end position="746"/>
    </location>
</feature>
<keyword evidence="12 19" id="KW-1133">Transmembrane helix</keyword>
<evidence type="ECO:0000256" key="2">
    <source>
        <dbReference type="ARBA" id="ARBA00007739"/>
    </source>
</evidence>
<dbReference type="GO" id="GO:0071555">
    <property type="term" value="P:cell wall organization"/>
    <property type="evidence" value="ECO:0007669"/>
    <property type="project" value="UniProtKB-KW"/>
</dbReference>
<feature type="region of interest" description="Disordered" evidence="18">
    <location>
        <begin position="748"/>
        <end position="824"/>
    </location>
</feature>
<evidence type="ECO:0000256" key="11">
    <source>
        <dbReference type="ARBA" id="ARBA00022984"/>
    </source>
</evidence>
<keyword evidence="5" id="KW-0645">Protease</keyword>
<dbReference type="PANTHER" id="PTHR32282">
    <property type="entry name" value="BINDING PROTEIN TRANSPEPTIDASE, PUTATIVE-RELATED"/>
    <property type="match status" value="1"/>
</dbReference>
<dbReference type="FunFam" id="1.10.3810.10:FF:000001">
    <property type="entry name" value="Penicillin-binding protein 1A"/>
    <property type="match status" value="1"/>
</dbReference>
<gene>
    <name evidence="21" type="ORF">A7K91_03835</name>
</gene>
<dbReference type="InterPro" id="IPR001460">
    <property type="entry name" value="PCN-bd_Tpept"/>
</dbReference>
<evidence type="ECO:0000256" key="14">
    <source>
        <dbReference type="ARBA" id="ARBA00023268"/>
    </source>
</evidence>
<name>A0A1A5YH52_9BACL</name>
<accession>A0A1A5YH52</accession>
<dbReference type="AlphaFoldDB" id="A0A1A5YH52"/>
<dbReference type="Proteomes" id="UP000092024">
    <property type="component" value="Unassembled WGS sequence"/>
</dbReference>
<comment type="caution">
    <text evidence="21">The sequence shown here is derived from an EMBL/GenBank/DDBJ whole genome shotgun (WGS) entry which is preliminary data.</text>
</comment>
<dbReference type="Gene3D" id="2.60.40.10">
    <property type="entry name" value="Immunoglobulins"/>
    <property type="match status" value="1"/>
</dbReference>
<evidence type="ECO:0000313" key="22">
    <source>
        <dbReference type="Proteomes" id="UP000092024"/>
    </source>
</evidence>
<keyword evidence="15" id="KW-0961">Cell wall biogenesis/degradation</keyword>
<dbReference type="Gene3D" id="1.10.3810.10">
    <property type="entry name" value="Biosynthetic peptidoglycan transglycosylase-like"/>
    <property type="match status" value="1"/>
</dbReference>
<keyword evidence="6" id="KW-0328">Glycosyltransferase</keyword>
<feature type="compositionally biased region" description="Acidic residues" evidence="18">
    <location>
        <begin position="639"/>
        <end position="648"/>
    </location>
</feature>
<dbReference type="SUPFAM" id="SSF49265">
    <property type="entry name" value="Fibronectin type III"/>
    <property type="match status" value="1"/>
</dbReference>
<evidence type="ECO:0000256" key="13">
    <source>
        <dbReference type="ARBA" id="ARBA00023136"/>
    </source>
</evidence>
<dbReference type="NCBIfam" id="TIGR02074">
    <property type="entry name" value="PBP_1a_fam"/>
    <property type="match status" value="1"/>
</dbReference>
<evidence type="ECO:0000256" key="8">
    <source>
        <dbReference type="ARBA" id="ARBA00022692"/>
    </source>
</evidence>
<evidence type="ECO:0000256" key="7">
    <source>
        <dbReference type="ARBA" id="ARBA00022679"/>
    </source>
</evidence>
<evidence type="ECO:0000256" key="9">
    <source>
        <dbReference type="ARBA" id="ARBA00022801"/>
    </source>
</evidence>
<dbReference type="InterPro" id="IPR003961">
    <property type="entry name" value="FN3_dom"/>
</dbReference>
<dbReference type="GO" id="GO:0009252">
    <property type="term" value="P:peptidoglycan biosynthetic process"/>
    <property type="evidence" value="ECO:0007669"/>
    <property type="project" value="UniProtKB-KW"/>
</dbReference>
<evidence type="ECO:0000256" key="4">
    <source>
        <dbReference type="ARBA" id="ARBA00022645"/>
    </source>
</evidence>
<dbReference type="Pfam" id="PF00912">
    <property type="entry name" value="Transgly"/>
    <property type="match status" value="1"/>
</dbReference>
<comment type="similarity">
    <text evidence="2">In the N-terminal section; belongs to the glycosyltransferase 51 family.</text>
</comment>
<dbReference type="EMBL" id="LYPA01000064">
    <property type="protein sequence ID" value="OBR64725.1"/>
    <property type="molecule type" value="Genomic_DNA"/>
</dbReference>
<dbReference type="GO" id="GO:0009002">
    <property type="term" value="F:serine-type D-Ala-D-Ala carboxypeptidase activity"/>
    <property type="evidence" value="ECO:0007669"/>
    <property type="project" value="UniProtKB-EC"/>
</dbReference>
<dbReference type="OrthoDB" id="9766909at2"/>
<dbReference type="InterPro" id="IPR013783">
    <property type="entry name" value="Ig-like_fold"/>
</dbReference>
<dbReference type="STRING" id="1844972.A7K91_03835"/>
<organism evidence="21 22">
    <name type="scientific">Paenibacillus oryzae</name>
    <dbReference type="NCBI Taxonomy" id="1844972"/>
    <lineage>
        <taxon>Bacteria</taxon>
        <taxon>Bacillati</taxon>
        <taxon>Bacillota</taxon>
        <taxon>Bacilli</taxon>
        <taxon>Bacillales</taxon>
        <taxon>Paenibacillaceae</taxon>
        <taxon>Paenibacillus</taxon>
    </lineage>
</organism>
<evidence type="ECO:0000256" key="3">
    <source>
        <dbReference type="ARBA" id="ARBA00022475"/>
    </source>
</evidence>
<sequence length="824" mass="89926">MTEKKTKGAARPAKKKKKRMSGQAWFYTIFFTMVIGVVCAIIGYLLIILNGERLLAEHGNKLDFGEASIVYDVDGNEISRLYVFDEHREVAEFSEIPKQLLEAIVATEDRRFYEHSGLDFFAIGRALVKDIVARKAVEGGSTITQQLAKNVFLSADKTFFRKATEASIAVALEQDMTKDEILTMYLNRIYFGKGIYGAKAAAQFYFGTELSKLELWQSATLAAMPKGPNLYNPINNPEESMKRRAVVLQLMYQENYISETEMNEAKAVPYVQPENQNQLKTGSYHAFVDYVIDEAMEKMGIDETELRVSGLQIHTTLSVQAQQAVEKEFADASNFEESKDDQLVQGAMVIMDHQTGEVKAIAGGRDYAQRSWNRAVKPRQPGSSIKPIVSYGPALETGKFTPSTILKNDQKCFGNYCPTDRWGPVEVSMTQAMKDSRNLAAVWTLNQIGVKTGATFAKKLGIPVLDDDMNLALALGGMTRGASPMQMATAYSVMANGGKSVDAHAILRIQKKGKDVYTYTAPESKQLMSSQTAAYLTQMMQAVIEKGGTGTRAAIDRPVAGKTGTTQHGIPGYNGSGIKDAWFVGYTPEWTAAVWMGYDKTDVDHILQKGSAQSAALFAKVMQPALKGIPKRSFQTAEPPEEEEEEEPQPLATVNGLSAVFEKESIKVILSWTASEEPDVTYEIFRKEEGSDTGYISFVDDVAGTTVEDMSVFPGVTYDYYVVAHNKASNAKSEPSNAITVAIPQIDLGTPGIPMEPPEGSEPVETLPVETPQATPDTGGEEPAATPSPTDDGSIGGEAPIETPLSTEASGKMGEEQGMADTQG</sequence>
<keyword evidence="22" id="KW-1185">Reference proteome</keyword>
<keyword evidence="14" id="KW-0511">Multifunctional enzyme</keyword>
<reference evidence="21 22" key="1">
    <citation type="submission" date="2016-05" db="EMBL/GenBank/DDBJ databases">
        <title>Paenibacillus oryzae. sp. nov., isolated from the rice root.</title>
        <authorList>
            <person name="Zhang J."/>
            <person name="Zhang X."/>
        </authorList>
    </citation>
    <scope>NUCLEOTIDE SEQUENCE [LARGE SCALE GENOMIC DNA]</scope>
    <source>
        <strain evidence="21 22">1DrF-4</strain>
    </source>
</reference>
<evidence type="ECO:0000256" key="10">
    <source>
        <dbReference type="ARBA" id="ARBA00022960"/>
    </source>
</evidence>
<evidence type="ECO:0000256" key="15">
    <source>
        <dbReference type="ARBA" id="ARBA00023316"/>
    </source>
</evidence>
<evidence type="ECO:0000256" key="17">
    <source>
        <dbReference type="ARBA" id="ARBA00049902"/>
    </source>
</evidence>
<dbReference type="GO" id="GO:0008360">
    <property type="term" value="P:regulation of cell shape"/>
    <property type="evidence" value="ECO:0007669"/>
    <property type="project" value="UniProtKB-KW"/>
</dbReference>
<comment type="similarity">
    <text evidence="1">In the C-terminal section; belongs to the transpeptidase family.</text>
</comment>
<dbReference type="InterPro" id="IPR001264">
    <property type="entry name" value="Glyco_trans_51"/>
</dbReference>
<proteinExistence type="inferred from homology"/>
<keyword evidence="4" id="KW-0121">Carboxypeptidase</keyword>
<dbReference type="Gene3D" id="3.40.710.10">
    <property type="entry name" value="DD-peptidase/beta-lactamase superfamily"/>
    <property type="match status" value="1"/>
</dbReference>
<dbReference type="Pfam" id="PF00905">
    <property type="entry name" value="Transpeptidase"/>
    <property type="match status" value="1"/>
</dbReference>
<keyword evidence="13 19" id="KW-0472">Membrane</keyword>